<dbReference type="GO" id="GO:0016787">
    <property type="term" value="F:hydrolase activity"/>
    <property type="evidence" value="ECO:0007669"/>
    <property type="project" value="UniProtKB-KW"/>
</dbReference>
<dbReference type="RefSeq" id="WP_386430530.1">
    <property type="nucleotide sequence ID" value="NZ_JBHSBB010000013.1"/>
</dbReference>
<comment type="caution">
    <text evidence="6">The sequence shown here is derived from an EMBL/GenBank/DDBJ whole genome shotgun (WGS) entry which is preliminary data.</text>
</comment>
<keyword evidence="6" id="KW-0378">Hydrolase</keyword>
<comment type="similarity">
    <text evidence="1">Belongs to the peptidase S1 family.</text>
</comment>
<sequence length="562" mass="57738">MKLFRGGARRSRSGAVAPLAALALCAASLAVGVPAHADAGSAGAVTGGAGGATAAPRIVGGGPTDSDETTWMVRVQSAGSNQAFWCDGVLVAANKVLTSGHCGIEANSGGVNTTVAPYGVGISSSVRSVWVDPAYHKGAVTDDNDVAVLTLNTPFPFGDQLLPLPIARPQDTALYQPGTQAVAYGYGNTSAEPDATRPYQLSGVPLPMNDDATCAAATDAVNGDPATYVPGHMLCAGTPGTGDDATGKTTCLGDEGGPLVAGGRLIGLISPLRDPASGKTCNYPGTYPVFTKISTYYALIQQHMDTTDATEDGKADVLARTPAGQSYLYASTGTGYNSRVPAPVSLTNYDTVIQADLDRDGHQDYILRAKGTGNVFAAQRPLYPWTGTGLVYTHFGSGWGPVKAMLAPGDVTGDGITDLLSEDSAGRLWVYAGKPNQGFNKPFLTGLNWNRYNTVIGHGDLNGDGFPDALARDAATGDLYLLPGTGEITAPFAAPVLISGGWNGYDKLLTVGDYDGDGHPDLLARVPSGSFYLVKGTGNTGPAALAAPVRIGTGWNMYNLLG</sequence>
<feature type="chain" id="PRO_5046320359" evidence="4">
    <location>
        <begin position="38"/>
        <end position="562"/>
    </location>
</feature>
<name>A0ABV8HN49_9ACTN</name>
<dbReference type="InterPro" id="IPR028994">
    <property type="entry name" value="Integrin_alpha_N"/>
</dbReference>
<accession>A0ABV8HN49</accession>
<organism evidence="6 7">
    <name type="scientific">Streptomyces polygonati</name>
    <dbReference type="NCBI Taxonomy" id="1617087"/>
    <lineage>
        <taxon>Bacteria</taxon>
        <taxon>Bacillati</taxon>
        <taxon>Actinomycetota</taxon>
        <taxon>Actinomycetes</taxon>
        <taxon>Kitasatosporales</taxon>
        <taxon>Streptomycetaceae</taxon>
        <taxon>Streptomyces</taxon>
    </lineage>
</organism>
<dbReference type="InterPro" id="IPR001314">
    <property type="entry name" value="Peptidase_S1A"/>
</dbReference>
<dbReference type="PRINTS" id="PR00722">
    <property type="entry name" value="CHYMOTRYPSIN"/>
</dbReference>
<evidence type="ECO:0000256" key="2">
    <source>
        <dbReference type="ARBA" id="ARBA00022729"/>
    </source>
</evidence>
<dbReference type="InterPro" id="IPR001254">
    <property type="entry name" value="Trypsin_dom"/>
</dbReference>
<evidence type="ECO:0000256" key="1">
    <source>
        <dbReference type="ARBA" id="ARBA00007664"/>
    </source>
</evidence>
<gene>
    <name evidence="6" type="ORF">ACFO3J_18395</name>
</gene>
<dbReference type="EC" id="3.4.21.-" evidence="6"/>
<dbReference type="SUPFAM" id="SSF50494">
    <property type="entry name" value="Trypsin-like serine proteases"/>
    <property type="match status" value="1"/>
</dbReference>
<evidence type="ECO:0000259" key="5">
    <source>
        <dbReference type="PROSITE" id="PS50240"/>
    </source>
</evidence>
<evidence type="ECO:0000313" key="6">
    <source>
        <dbReference type="EMBL" id="MFC4033435.1"/>
    </source>
</evidence>
<proteinExistence type="inferred from homology"/>
<reference evidence="7" key="1">
    <citation type="journal article" date="2019" name="Int. J. Syst. Evol. Microbiol.">
        <title>The Global Catalogue of Microorganisms (GCM) 10K type strain sequencing project: providing services to taxonomists for standard genome sequencing and annotation.</title>
        <authorList>
            <consortium name="The Broad Institute Genomics Platform"/>
            <consortium name="The Broad Institute Genome Sequencing Center for Infectious Disease"/>
            <person name="Wu L."/>
            <person name="Ma J."/>
        </authorList>
    </citation>
    <scope>NUCLEOTIDE SEQUENCE [LARGE SCALE GENOMIC DNA]</scope>
    <source>
        <strain evidence="7">CGMCC 4.7237</strain>
    </source>
</reference>
<dbReference type="InterPro" id="IPR043504">
    <property type="entry name" value="Peptidase_S1_PA_chymotrypsin"/>
</dbReference>
<dbReference type="Proteomes" id="UP001595765">
    <property type="component" value="Unassembled WGS sequence"/>
</dbReference>
<dbReference type="InterPro" id="IPR050430">
    <property type="entry name" value="Peptidase_S1"/>
</dbReference>
<dbReference type="EMBL" id="JBHSBB010000013">
    <property type="protein sequence ID" value="MFC4033435.1"/>
    <property type="molecule type" value="Genomic_DNA"/>
</dbReference>
<dbReference type="SMART" id="SM00020">
    <property type="entry name" value="Tryp_SPc"/>
    <property type="match status" value="1"/>
</dbReference>
<feature type="domain" description="Peptidase S1" evidence="5">
    <location>
        <begin position="58"/>
        <end position="305"/>
    </location>
</feature>
<dbReference type="SUPFAM" id="SSF69318">
    <property type="entry name" value="Integrin alpha N-terminal domain"/>
    <property type="match status" value="1"/>
</dbReference>
<dbReference type="PROSITE" id="PS50240">
    <property type="entry name" value="TRYPSIN_DOM"/>
    <property type="match status" value="1"/>
</dbReference>
<keyword evidence="3" id="KW-1015">Disulfide bond</keyword>
<evidence type="ECO:0000256" key="4">
    <source>
        <dbReference type="SAM" id="SignalP"/>
    </source>
</evidence>
<evidence type="ECO:0000313" key="7">
    <source>
        <dbReference type="Proteomes" id="UP001595765"/>
    </source>
</evidence>
<keyword evidence="2 4" id="KW-0732">Signal</keyword>
<dbReference type="PANTHER" id="PTHR24276">
    <property type="entry name" value="POLYSERASE-RELATED"/>
    <property type="match status" value="1"/>
</dbReference>
<dbReference type="Gene3D" id="2.130.10.130">
    <property type="entry name" value="Integrin alpha, N-terminal"/>
    <property type="match status" value="1"/>
</dbReference>
<dbReference type="Pfam" id="PF13517">
    <property type="entry name" value="FG-GAP_3"/>
    <property type="match status" value="2"/>
</dbReference>
<protein>
    <submittedName>
        <fullName evidence="6">Trypsin-like serine protease</fullName>
        <ecNumber evidence="6">3.4.21.-</ecNumber>
    </submittedName>
</protein>
<evidence type="ECO:0000256" key="3">
    <source>
        <dbReference type="ARBA" id="ARBA00023157"/>
    </source>
</evidence>
<keyword evidence="7" id="KW-1185">Reference proteome</keyword>
<dbReference type="Gene3D" id="2.40.10.10">
    <property type="entry name" value="Trypsin-like serine proteases"/>
    <property type="match status" value="1"/>
</dbReference>
<dbReference type="InterPro" id="IPR009003">
    <property type="entry name" value="Peptidase_S1_PA"/>
</dbReference>
<dbReference type="Pfam" id="PF00089">
    <property type="entry name" value="Trypsin"/>
    <property type="match status" value="1"/>
</dbReference>
<dbReference type="PANTHER" id="PTHR24276:SF98">
    <property type="entry name" value="FI18310P1-RELATED"/>
    <property type="match status" value="1"/>
</dbReference>
<feature type="signal peptide" evidence="4">
    <location>
        <begin position="1"/>
        <end position="37"/>
    </location>
</feature>
<dbReference type="InterPro" id="IPR013517">
    <property type="entry name" value="FG-GAP"/>
</dbReference>